<evidence type="ECO:0000313" key="1">
    <source>
        <dbReference type="EMBL" id="HEX70289.1"/>
    </source>
</evidence>
<accession>A0A7C2W7S6</accession>
<dbReference type="AlphaFoldDB" id="A0A7C2W7S6"/>
<name>A0A7C2W7S6_9BACT</name>
<gene>
    <name evidence="1" type="ORF">ENP13_03485</name>
</gene>
<sequence length="121" mass="14070">MVQRVQTPMRCPLCGRELVDVRIRYIGDVTARLPWQLHAGRCPEHGWFQAEVISKPPREIFPVNRPGGIARRVVIEGKEIYAFPTIWNSLDTRQEVDPLDPRYWEVDWDRLGVRPPQRAAA</sequence>
<organism evidence="1">
    <name type="scientific">Thermorudis sp</name>
    <dbReference type="NCBI Taxonomy" id="1969470"/>
    <lineage>
        <taxon>Bacteria</taxon>
        <taxon>Pseudomonadati</taxon>
        <taxon>Thermomicrobiota</taxon>
        <taxon>Thermomicrobia</taxon>
        <taxon>Thermomicrobia incertae sedis</taxon>
        <taxon>Thermorudis</taxon>
    </lineage>
</organism>
<dbReference type="EMBL" id="DSID01000273">
    <property type="protein sequence ID" value="HEX70289.1"/>
    <property type="molecule type" value="Genomic_DNA"/>
</dbReference>
<comment type="caution">
    <text evidence="1">The sequence shown here is derived from an EMBL/GenBank/DDBJ whole genome shotgun (WGS) entry which is preliminary data.</text>
</comment>
<reference evidence="1" key="1">
    <citation type="journal article" date="2020" name="mSystems">
        <title>Genome- and Community-Level Interaction Insights into Carbon Utilization and Element Cycling Functions of Hydrothermarchaeota in Hydrothermal Sediment.</title>
        <authorList>
            <person name="Zhou Z."/>
            <person name="Liu Y."/>
            <person name="Xu W."/>
            <person name="Pan J."/>
            <person name="Luo Z.H."/>
            <person name="Li M."/>
        </authorList>
    </citation>
    <scope>NUCLEOTIDE SEQUENCE [LARGE SCALE GENOMIC DNA]</scope>
    <source>
        <strain evidence="1">SpSt-192</strain>
    </source>
</reference>
<protein>
    <submittedName>
        <fullName evidence="1">Uncharacterized protein</fullName>
    </submittedName>
</protein>
<proteinExistence type="predicted"/>